<comment type="subcellular location">
    <subcellularLocation>
        <location evidence="1">Membrane</location>
        <topology evidence="1">Multi-pass membrane protein</topology>
    </subcellularLocation>
</comment>
<evidence type="ECO:0000256" key="2">
    <source>
        <dbReference type="ARBA" id="ARBA00022448"/>
    </source>
</evidence>
<keyword evidence="10" id="KW-0407">Ion channel</keyword>
<dbReference type="InterPro" id="IPR047871">
    <property type="entry name" value="K_chnl_Slo-like"/>
</dbReference>
<keyword evidence="7 11" id="KW-1133">Transmembrane helix</keyword>
<evidence type="ECO:0000256" key="5">
    <source>
        <dbReference type="ARBA" id="ARBA00022826"/>
    </source>
</evidence>
<proteinExistence type="predicted"/>
<dbReference type="RefSeq" id="WP_193538766.1">
    <property type="nucleotide sequence ID" value="NZ_JADCLJ010000024.1"/>
</dbReference>
<dbReference type="InterPro" id="IPR013099">
    <property type="entry name" value="K_chnl_dom"/>
</dbReference>
<feature type="transmembrane region" description="Helical" evidence="11">
    <location>
        <begin position="73"/>
        <end position="94"/>
    </location>
</feature>
<reference evidence="13 14" key="1">
    <citation type="submission" date="2020-10" db="EMBL/GenBank/DDBJ databases">
        <title>Bacillus sp. HD4P25, an endophyte from a halophyte.</title>
        <authorList>
            <person name="Sun J.-Q."/>
        </authorList>
    </citation>
    <scope>NUCLEOTIDE SEQUENCE [LARGE SCALE GENOMIC DNA]</scope>
    <source>
        <strain evidence="13 14">YIM 93174</strain>
    </source>
</reference>
<name>A0ABR9QNN6_9BACI</name>
<accession>A0ABR9QNN6</accession>
<gene>
    <name evidence="13" type="ORF">IMZ08_17230</name>
</gene>
<evidence type="ECO:0000256" key="8">
    <source>
        <dbReference type="ARBA" id="ARBA00023065"/>
    </source>
</evidence>
<keyword evidence="3" id="KW-0633">Potassium transport</keyword>
<keyword evidence="4 11" id="KW-0812">Transmembrane</keyword>
<evidence type="ECO:0000256" key="3">
    <source>
        <dbReference type="ARBA" id="ARBA00022538"/>
    </source>
</evidence>
<dbReference type="PANTHER" id="PTHR10027">
    <property type="entry name" value="CALCIUM-ACTIVATED POTASSIUM CHANNEL ALPHA CHAIN"/>
    <property type="match status" value="1"/>
</dbReference>
<dbReference type="Pfam" id="PF07885">
    <property type="entry name" value="Ion_trans_2"/>
    <property type="match status" value="1"/>
</dbReference>
<comment type="caution">
    <text evidence="13">The sequence shown here is derived from an EMBL/GenBank/DDBJ whole genome shotgun (WGS) entry which is preliminary data.</text>
</comment>
<dbReference type="EMBL" id="JADCLJ010000024">
    <property type="protein sequence ID" value="MBE4909779.1"/>
    <property type="molecule type" value="Genomic_DNA"/>
</dbReference>
<protein>
    <submittedName>
        <fullName evidence="13">Ion transporter</fullName>
    </submittedName>
</protein>
<dbReference type="Proteomes" id="UP001516662">
    <property type="component" value="Unassembled WGS sequence"/>
</dbReference>
<dbReference type="Gene3D" id="1.10.287.70">
    <property type="match status" value="1"/>
</dbReference>
<evidence type="ECO:0000256" key="10">
    <source>
        <dbReference type="ARBA" id="ARBA00023303"/>
    </source>
</evidence>
<organism evidence="13 14">
    <name type="scientific">Litchfieldia luteola</name>
    <dbReference type="NCBI Taxonomy" id="682179"/>
    <lineage>
        <taxon>Bacteria</taxon>
        <taxon>Bacillati</taxon>
        <taxon>Bacillota</taxon>
        <taxon>Bacilli</taxon>
        <taxon>Bacillales</taxon>
        <taxon>Bacillaceae</taxon>
        <taxon>Litchfieldia</taxon>
    </lineage>
</organism>
<evidence type="ECO:0000256" key="7">
    <source>
        <dbReference type="ARBA" id="ARBA00022989"/>
    </source>
</evidence>
<dbReference type="SUPFAM" id="SSF51735">
    <property type="entry name" value="NAD(P)-binding Rossmann-fold domains"/>
    <property type="match status" value="1"/>
</dbReference>
<evidence type="ECO:0000256" key="4">
    <source>
        <dbReference type="ARBA" id="ARBA00022692"/>
    </source>
</evidence>
<dbReference type="PANTHER" id="PTHR10027:SF10">
    <property type="entry name" value="SLOWPOKE 2, ISOFORM D"/>
    <property type="match status" value="1"/>
</dbReference>
<dbReference type="InterPro" id="IPR036291">
    <property type="entry name" value="NAD(P)-bd_dom_sf"/>
</dbReference>
<sequence>MIFFKRIWIKAIKMSNWTLFFAMFSLILFSSFFMYYLEPSVFTSPFEGLWWTMTTVVTVGYGDVSPTTVGGKVFAMFLYVIGIGLMTVVIGKIIEALSYRKRLKEEGKLQITEKNHIILVNWSKRAEIALQELLHTFTNIHIVIIDEYLAKNPYLHERVDFVSGDPTLEDTMLRANLLESKSIMVFAQDGTKRPSEADGITLLVASVLEEVGRKYKKNIYTICEVLDSKHIIAFKHAHVEEFITPNDTAARLAARSMLFNGSSEVIRQLTSHEGYDLYHVPKNMNWVTFRDASQDLSSKGAILVSNHNDFSILSNLDTAIPPNAKLFIICDEKTYDLVK</sequence>
<keyword evidence="2" id="KW-0813">Transport</keyword>
<keyword evidence="8" id="KW-0406">Ion transport</keyword>
<keyword evidence="9 11" id="KW-0472">Membrane</keyword>
<evidence type="ECO:0000313" key="13">
    <source>
        <dbReference type="EMBL" id="MBE4909779.1"/>
    </source>
</evidence>
<evidence type="ECO:0000313" key="14">
    <source>
        <dbReference type="Proteomes" id="UP001516662"/>
    </source>
</evidence>
<feature type="domain" description="Potassium channel" evidence="12">
    <location>
        <begin position="23"/>
        <end position="97"/>
    </location>
</feature>
<dbReference type="Gene3D" id="3.40.50.720">
    <property type="entry name" value="NAD(P)-binding Rossmann-like Domain"/>
    <property type="match status" value="1"/>
</dbReference>
<feature type="transmembrane region" description="Helical" evidence="11">
    <location>
        <begin position="20"/>
        <end position="37"/>
    </location>
</feature>
<keyword evidence="6" id="KW-0630">Potassium</keyword>
<keyword evidence="14" id="KW-1185">Reference proteome</keyword>
<evidence type="ECO:0000256" key="1">
    <source>
        <dbReference type="ARBA" id="ARBA00004141"/>
    </source>
</evidence>
<evidence type="ECO:0000256" key="11">
    <source>
        <dbReference type="SAM" id="Phobius"/>
    </source>
</evidence>
<evidence type="ECO:0000256" key="9">
    <source>
        <dbReference type="ARBA" id="ARBA00023136"/>
    </source>
</evidence>
<dbReference type="SUPFAM" id="SSF81324">
    <property type="entry name" value="Voltage-gated potassium channels"/>
    <property type="match status" value="1"/>
</dbReference>
<evidence type="ECO:0000259" key="12">
    <source>
        <dbReference type="Pfam" id="PF07885"/>
    </source>
</evidence>
<keyword evidence="5" id="KW-0631">Potassium channel</keyword>
<evidence type="ECO:0000256" key="6">
    <source>
        <dbReference type="ARBA" id="ARBA00022958"/>
    </source>
</evidence>
<dbReference type="PRINTS" id="PR00169">
    <property type="entry name" value="KCHANNEL"/>
</dbReference>